<accession>A0AAE5X1B2</accession>
<organism evidence="4 5">
    <name type="scientific">Bradyrhizobium guangzhouense</name>
    <dbReference type="NCBI Taxonomy" id="1325095"/>
    <lineage>
        <taxon>Bacteria</taxon>
        <taxon>Pseudomonadati</taxon>
        <taxon>Pseudomonadota</taxon>
        <taxon>Alphaproteobacteria</taxon>
        <taxon>Hyphomicrobiales</taxon>
        <taxon>Nitrobacteraceae</taxon>
        <taxon>Bradyrhizobium</taxon>
    </lineage>
</organism>
<feature type="compositionally biased region" description="Pro residues" evidence="1">
    <location>
        <begin position="78"/>
        <end position="90"/>
    </location>
</feature>
<feature type="compositionally biased region" description="Pro residues" evidence="1">
    <location>
        <begin position="153"/>
        <end position="182"/>
    </location>
</feature>
<feature type="signal peptide" evidence="2">
    <location>
        <begin position="1"/>
        <end position="19"/>
    </location>
</feature>
<feature type="chain" id="PRO_5042130000" evidence="2">
    <location>
        <begin position="20"/>
        <end position="301"/>
    </location>
</feature>
<dbReference type="PIRSF" id="PIRSF037429">
    <property type="entry name" value="UCP037429"/>
    <property type="match status" value="1"/>
</dbReference>
<dbReference type="AlphaFoldDB" id="A0AAE5X1B2"/>
<feature type="compositionally biased region" description="Pro residues" evidence="1">
    <location>
        <begin position="101"/>
        <end position="122"/>
    </location>
</feature>
<dbReference type="PANTHER" id="PTHR36919">
    <property type="entry name" value="BLR1215 PROTEIN"/>
    <property type="match status" value="1"/>
</dbReference>
<dbReference type="Pfam" id="PF09917">
    <property type="entry name" value="DUF2147"/>
    <property type="match status" value="1"/>
</dbReference>
<keyword evidence="2" id="KW-0732">Signal</keyword>
<proteinExistence type="predicted"/>
<evidence type="ECO:0000256" key="1">
    <source>
        <dbReference type="SAM" id="MobiDB-lite"/>
    </source>
</evidence>
<evidence type="ECO:0000313" key="4">
    <source>
        <dbReference type="EMBL" id="QAU47027.1"/>
    </source>
</evidence>
<evidence type="ECO:0000256" key="2">
    <source>
        <dbReference type="SAM" id="SignalP"/>
    </source>
</evidence>
<dbReference type="InterPro" id="IPR017201">
    <property type="entry name" value="UCP037429"/>
</dbReference>
<gene>
    <name evidence="4" type="ORF">XH91_17785</name>
</gene>
<protein>
    <submittedName>
        <fullName evidence="4">DUF2147 domain-containing protein</fullName>
    </submittedName>
</protein>
<dbReference type="KEGG" id="bgz:XH91_17785"/>
<dbReference type="PANTHER" id="PTHR36919:SF2">
    <property type="entry name" value="BLL6627 PROTEIN"/>
    <property type="match status" value="1"/>
</dbReference>
<feature type="compositionally biased region" description="Low complexity" evidence="1">
    <location>
        <begin position="91"/>
        <end position="100"/>
    </location>
</feature>
<feature type="compositionally biased region" description="Low complexity" evidence="1">
    <location>
        <begin position="123"/>
        <end position="133"/>
    </location>
</feature>
<dbReference type="Gene3D" id="2.40.128.520">
    <property type="match status" value="1"/>
</dbReference>
<feature type="domain" description="DUF2147" evidence="3">
    <location>
        <begin position="207"/>
        <end position="299"/>
    </location>
</feature>
<dbReference type="EMBL" id="CP030053">
    <property type="protein sequence ID" value="QAU47027.1"/>
    <property type="molecule type" value="Genomic_DNA"/>
</dbReference>
<evidence type="ECO:0000259" key="3">
    <source>
        <dbReference type="Pfam" id="PF09917"/>
    </source>
</evidence>
<evidence type="ECO:0000313" key="5">
    <source>
        <dbReference type="Proteomes" id="UP000288972"/>
    </source>
</evidence>
<reference evidence="4 5" key="1">
    <citation type="submission" date="2018-06" db="EMBL/GenBank/DDBJ databases">
        <title>Comparative genomics of rhizobia nodulating Arachis hypogaea in China.</title>
        <authorList>
            <person name="Li Y."/>
        </authorList>
    </citation>
    <scope>NUCLEOTIDE SEQUENCE [LARGE SCALE GENOMIC DNA]</scope>
    <source>
        <strain evidence="4 5">CCBAU 51670</strain>
    </source>
</reference>
<dbReference type="Proteomes" id="UP000288972">
    <property type="component" value="Chromosome"/>
</dbReference>
<feature type="region of interest" description="Disordered" evidence="1">
    <location>
        <begin position="34"/>
        <end position="200"/>
    </location>
</feature>
<dbReference type="RefSeq" id="WP_128951764.1">
    <property type="nucleotide sequence ID" value="NZ_CP030053.1"/>
</dbReference>
<name>A0AAE5X1B2_9BRAD</name>
<dbReference type="InterPro" id="IPR019223">
    <property type="entry name" value="DUF2147"/>
</dbReference>
<sequence length="301" mass="30549">MRKLLATAAFLLASTAAQAQYTFEYGGRTIRIDPDRGTVQIPGVYDNTGQGKSKKAKKNDTKQDQQAPQQAKVDPQTQPAPAPAPAPVVAPPAAEQAPAAPAAPAPAAAAPPPAPPSSPAPPAAATASTAPAEDMVPPPQPAPSAAPTVAAVPPAPPPPPAPTVAAAPPAPAQQPAPAPAPAPVQAAAVAPPPPAAATARDLNSPLGVWLTEEKEGKVRIEQCGNNLCGYSVDSKSNQNGEQVLINMKPGKDQKWSGRILDPNSGSTYDSTITLRGTDRLRVQGCAFGGMFCGGQTWTRVN</sequence>